<organism evidence="1 2">
    <name type="scientific">Nostoc linckia FACHB-391</name>
    <dbReference type="NCBI Taxonomy" id="2692906"/>
    <lineage>
        <taxon>Bacteria</taxon>
        <taxon>Bacillati</taxon>
        <taxon>Cyanobacteriota</taxon>
        <taxon>Cyanophyceae</taxon>
        <taxon>Nostocales</taxon>
        <taxon>Nostocaceae</taxon>
        <taxon>Nostoc</taxon>
    </lineage>
</organism>
<protein>
    <submittedName>
        <fullName evidence="1">Uncharacterized protein</fullName>
    </submittedName>
</protein>
<dbReference type="Proteomes" id="UP000604661">
    <property type="component" value="Unassembled WGS sequence"/>
</dbReference>
<proteinExistence type="predicted"/>
<name>A0ABR8EXP1_NOSLI</name>
<evidence type="ECO:0000313" key="2">
    <source>
        <dbReference type="Proteomes" id="UP000604661"/>
    </source>
</evidence>
<comment type="caution">
    <text evidence="1">The sequence shown here is derived from an EMBL/GenBank/DDBJ whole genome shotgun (WGS) entry which is preliminary data.</text>
</comment>
<reference evidence="1 2" key="1">
    <citation type="journal article" date="2020" name="ISME J.">
        <title>Comparative genomics reveals insights into cyanobacterial evolution and habitat adaptation.</title>
        <authorList>
            <person name="Chen M.Y."/>
            <person name="Teng W.K."/>
            <person name="Zhao L."/>
            <person name="Hu C.X."/>
            <person name="Zhou Y.K."/>
            <person name="Han B.P."/>
            <person name="Song L.R."/>
            <person name="Shu W.S."/>
        </authorList>
    </citation>
    <scope>NUCLEOTIDE SEQUENCE [LARGE SCALE GENOMIC DNA]</scope>
    <source>
        <strain evidence="1 2">FACHB-391</strain>
    </source>
</reference>
<keyword evidence="2" id="KW-1185">Reference proteome</keyword>
<dbReference type="EMBL" id="JACJTE010000016">
    <property type="protein sequence ID" value="MBD2562146.1"/>
    <property type="molecule type" value="Genomic_DNA"/>
</dbReference>
<sequence length="56" mass="6150">MIASIDFCYVNGTNPAYLFEEIKLNINLVGGTLSGDDTVIDKPHSDPKIAELIGYY</sequence>
<accession>A0ABR8EXP1</accession>
<evidence type="ECO:0000313" key="1">
    <source>
        <dbReference type="EMBL" id="MBD2562146.1"/>
    </source>
</evidence>
<gene>
    <name evidence="1" type="ORF">H6G95_16280</name>
</gene>